<dbReference type="GO" id="GO:0009396">
    <property type="term" value="P:folic acid-containing compound biosynthetic process"/>
    <property type="evidence" value="ECO:0007669"/>
    <property type="project" value="TreeGrafter"/>
</dbReference>
<keyword evidence="3 4" id="KW-0067">ATP-binding</keyword>
<dbReference type="PANTHER" id="PTHR23407">
    <property type="entry name" value="ATPASE INHIBITOR/5-FORMYLTETRAHYDROFOLATE CYCLO-LIGASE"/>
    <property type="match status" value="1"/>
</dbReference>
<accession>A0A7C9PN38</accession>
<dbReference type="AlphaFoldDB" id="A0A7C9PN38"/>
<keyword evidence="5" id="KW-0460">Magnesium</keyword>
<sequence length="196" mass="21662">MTDDVSHQKRALRAELRERRRTMTATERENAALGITRNLEALTSDLGVDYIAAYLSTPNEPPTRDFLHWACERGIRVLLPISRADGLLDWAPYDASDEAEDVQGMPMPTSQILAPSAIDNVGLIIVPAATVDTSGMRMGWGQGYFDKTLGSMEKCPPVYAVIFDSELVDRVPSEVHDKRVDGVVTPTGITRFRASR</sequence>
<feature type="binding site" evidence="4">
    <location>
        <position position="55"/>
    </location>
    <ligand>
        <name>substrate</name>
    </ligand>
</feature>
<dbReference type="GO" id="GO:0005524">
    <property type="term" value="F:ATP binding"/>
    <property type="evidence" value="ECO:0007669"/>
    <property type="project" value="UniProtKB-KW"/>
</dbReference>
<comment type="cofactor">
    <cofactor evidence="5">
        <name>Mg(2+)</name>
        <dbReference type="ChEBI" id="CHEBI:18420"/>
    </cofactor>
</comment>
<dbReference type="Pfam" id="PF01812">
    <property type="entry name" value="5-FTHF_cyc-lig"/>
    <property type="match status" value="1"/>
</dbReference>
<dbReference type="PANTHER" id="PTHR23407:SF1">
    <property type="entry name" value="5-FORMYLTETRAHYDROFOLATE CYCLO-LIGASE"/>
    <property type="match status" value="1"/>
</dbReference>
<dbReference type="InterPro" id="IPR037171">
    <property type="entry name" value="NagB/RpiA_transferase-like"/>
</dbReference>
<dbReference type="PIRSF" id="PIRSF006806">
    <property type="entry name" value="FTHF_cligase"/>
    <property type="match status" value="1"/>
</dbReference>
<name>A0A7C9PN38_9MICO</name>
<feature type="binding site" evidence="4">
    <location>
        <position position="60"/>
    </location>
    <ligand>
        <name>substrate</name>
    </ligand>
</feature>
<keyword evidence="7" id="KW-1185">Reference proteome</keyword>
<keyword evidence="5" id="KW-0479">Metal-binding</keyword>
<keyword evidence="2 4" id="KW-0547">Nucleotide-binding</keyword>
<evidence type="ECO:0000256" key="4">
    <source>
        <dbReference type="PIRSR" id="PIRSR006806-1"/>
    </source>
</evidence>
<evidence type="ECO:0000256" key="2">
    <source>
        <dbReference type="ARBA" id="ARBA00022741"/>
    </source>
</evidence>
<evidence type="ECO:0000256" key="5">
    <source>
        <dbReference type="RuleBase" id="RU361279"/>
    </source>
</evidence>
<dbReference type="GO" id="GO:0035999">
    <property type="term" value="P:tetrahydrofolate interconversion"/>
    <property type="evidence" value="ECO:0007669"/>
    <property type="project" value="TreeGrafter"/>
</dbReference>
<dbReference type="SUPFAM" id="SSF100950">
    <property type="entry name" value="NagB/RpiA/CoA transferase-like"/>
    <property type="match status" value="1"/>
</dbReference>
<dbReference type="GO" id="GO:0030272">
    <property type="term" value="F:5-formyltetrahydrofolate cyclo-ligase activity"/>
    <property type="evidence" value="ECO:0007669"/>
    <property type="project" value="UniProtKB-EC"/>
</dbReference>
<dbReference type="InterPro" id="IPR024185">
    <property type="entry name" value="FTHF_cligase-like_sf"/>
</dbReference>
<evidence type="ECO:0000313" key="6">
    <source>
        <dbReference type="EMBL" id="NEM91372.1"/>
    </source>
</evidence>
<gene>
    <name evidence="6" type="ORF">G3T37_08370</name>
</gene>
<comment type="caution">
    <text evidence="6">The sequence shown here is derived from an EMBL/GenBank/DDBJ whole genome shotgun (WGS) entry which is preliminary data.</text>
</comment>
<dbReference type="EMBL" id="JAAGWZ010000002">
    <property type="protein sequence ID" value="NEM91372.1"/>
    <property type="molecule type" value="Genomic_DNA"/>
</dbReference>
<reference evidence="6 7" key="1">
    <citation type="journal article" date="2014" name="Int. J. Syst. Evol. Microbiol.">
        <title>Description of Galbitalea soli gen. nov., sp. nov., and Frondihabitans sucicola sp. nov.</title>
        <authorList>
            <person name="Kim S.J."/>
            <person name="Lim J.M."/>
            <person name="Ahn J.H."/>
            <person name="Weon H.Y."/>
            <person name="Hamada M."/>
            <person name="Suzuki K."/>
            <person name="Ahn T.Y."/>
            <person name="Kwon S.W."/>
        </authorList>
    </citation>
    <scope>NUCLEOTIDE SEQUENCE [LARGE SCALE GENOMIC DNA]</scope>
    <source>
        <strain evidence="6 7">NBRC 108727</strain>
    </source>
</reference>
<dbReference type="RefSeq" id="WP_163473043.1">
    <property type="nucleotide sequence ID" value="NZ_JAAGWZ010000002.1"/>
</dbReference>
<dbReference type="NCBIfam" id="TIGR02727">
    <property type="entry name" value="MTHFS_bact"/>
    <property type="match status" value="1"/>
</dbReference>
<proteinExistence type="inferred from homology"/>
<dbReference type="Gene3D" id="3.40.50.10420">
    <property type="entry name" value="NagB/RpiA/CoA transferase-like"/>
    <property type="match status" value="1"/>
</dbReference>
<keyword evidence="6" id="KW-0436">Ligase</keyword>
<dbReference type="EC" id="6.3.3.2" evidence="5"/>
<dbReference type="GO" id="GO:0046872">
    <property type="term" value="F:metal ion binding"/>
    <property type="evidence" value="ECO:0007669"/>
    <property type="project" value="UniProtKB-KW"/>
</dbReference>
<organism evidence="6 7">
    <name type="scientific">Galbitalea soli</name>
    <dbReference type="NCBI Taxonomy" id="1268042"/>
    <lineage>
        <taxon>Bacteria</taxon>
        <taxon>Bacillati</taxon>
        <taxon>Actinomycetota</taxon>
        <taxon>Actinomycetes</taxon>
        <taxon>Micrococcales</taxon>
        <taxon>Microbacteriaceae</taxon>
        <taxon>Galbitalea</taxon>
    </lineage>
</organism>
<dbReference type="Proteomes" id="UP000479756">
    <property type="component" value="Unassembled WGS sequence"/>
</dbReference>
<protein>
    <recommendedName>
        <fullName evidence="5">5-formyltetrahydrofolate cyclo-ligase</fullName>
        <ecNumber evidence="5">6.3.3.2</ecNumber>
    </recommendedName>
</protein>
<dbReference type="InterPro" id="IPR002698">
    <property type="entry name" value="FTHF_cligase"/>
</dbReference>
<evidence type="ECO:0000256" key="3">
    <source>
        <dbReference type="ARBA" id="ARBA00022840"/>
    </source>
</evidence>
<comment type="similarity">
    <text evidence="1 5">Belongs to the 5-formyltetrahydrofolate cyclo-ligase family.</text>
</comment>
<comment type="catalytic activity">
    <reaction evidence="5">
        <text>(6S)-5-formyl-5,6,7,8-tetrahydrofolate + ATP = (6R)-5,10-methenyltetrahydrofolate + ADP + phosphate</text>
        <dbReference type="Rhea" id="RHEA:10488"/>
        <dbReference type="ChEBI" id="CHEBI:30616"/>
        <dbReference type="ChEBI" id="CHEBI:43474"/>
        <dbReference type="ChEBI" id="CHEBI:57455"/>
        <dbReference type="ChEBI" id="CHEBI:57457"/>
        <dbReference type="ChEBI" id="CHEBI:456216"/>
        <dbReference type="EC" id="6.3.3.2"/>
    </reaction>
</comment>
<evidence type="ECO:0000256" key="1">
    <source>
        <dbReference type="ARBA" id="ARBA00010638"/>
    </source>
</evidence>
<feature type="binding site" evidence="4">
    <location>
        <begin position="9"/>
        <end position="13"/>
    </location>
    <ligand>
        <name>ATP</name>
        <dbReference type="ChEBI" id="CHEBI:30616"/>
    </ligand>
</feature>
<evidence type="ECO:0000313" key="7">
    <source>
        <dbReference type="Proteomes" id="UP000479756"/>
    </source>
</evidence>